<dbReference type="EMBL" id="WTYT01000001">
    <property type="protein sequence ID" value="MXO64328.1"/>
    <property type="molecule type" value="Genomic_DNA"/>
</dbReference>
<protein>
    <recommendedName>
        <fullName evidence="3 6">Beta-lactamase</fullName>
        <ecNumber evidence="3 6">3.5.2.6</ecNumber>
    </recommendedName>
</protein>
<dbReference type="Proteomes" id="UP000438476">
    <property type="component" value="Unassembled WGS sequence"/>
</dbReference>
<dbReference type="NCBIfam" id="NF033103">
    <property type="entry name" value="bla_class_A"/>
    <property type="match status" value="1"/>
</dbReference>
<dbReference type="PANTHER" id="PTHR35333">
    <property type="entry name" value="BETA-LACTAMASE"/>
    <property type="match status" value="1"/>
</dbReference>
<evidence type="ECO:0000256" key="2">
    <source>
        <dbReference type="ARBA" id="ARBA00009009"/>
    </source>
</evidence>
<dbReference type="AlphaFoldDB" id="A0A6I4T051"/>
<evidence type="ECO:0000313" key="10">
    <source>
        <dbReference type="Proteomes" id="UP000438476"/>
    </source>
</evidence>
<reference evidence="9 10" key="1">
    <citation type="submission" date="2019-12" db="EMBL/GenBank/DDBJ databases">
        <title>Genomic-based taxomic classification of the family Erythrobacteraceae.</title>
        <authorList>
            <person name="Xu L."/>
        </authorList>
    </citation>
    <scope>NUCLEOTIDE SEQUENCE [LARGE SCALE GENOMIC DNA]</scope>
    <source>
        <strain evidence="9 10">LMG 29518</strain>
    </source>
</reference>
<feature type="compositionally biased region" description="Basic and acidic residues" evidence="7">
    <location>
        <begin position="156"/>
        <end position="167"/>
    </location>
</feature>
<dbReference type="RefSeq" id="WP_160734773.1">
    <property type="nucleotide sequence ID" value="NZ_WTYT01000001.1"/>
</dbReference>
<evidence type="ECO:0000256" key="5">
    <source>
        <dbReference type="ARBA" id="ARBA00023251"/>
    </source>
</evidence>
<dbReference type="PRINTS" id="PR00118">
    <property type="entry name" value="BLACTAMASEA"/>
</dbReference>
<evidence type="ECO:0000256" key="4">
    <source>
        <dbReference type="ARBA" id="ARBA00022801"/>
    </source>
</evidence>
<evidence type="ECO:0000256" key="3">
    <source>
        <dbReference type="ARBA" id="ARBA00012865"/>
    </source>
</evidence>
<evidence type="ECO:0000256" key="7">
    <source>
        <dbReference type="SAM" id="MobiDB-lite"/>
    </source>
</evidence>
<dbReference type="PROSITE" id="PS51257">
    <property type="entry name" value="PROKAR_LIPOPROTEIN"/>
    <property type="match status" value="1"/>
</dbReference>
<comment type="caution">
    <text evidence="9">The sequence shown here is derived from an EMBL/GenBank/DDBJ whole genome shotgun (WGS) entry which is preliminary data.</text>
</comment>
<comment type="catalytic activity">
    <reaction evidence="1 6">
        <text>a beta-lactam + H2O = a substituted beta-amino acid</text>
        <dbReference type="Rhea" id="RHEA:20401"/>
        <dbReference type="ChEBI" id="CHEBI:15377"/>
        <dbReference type="ChEBI" id="CHEBI:35627"/>
        <dbReference type="ChEBI" id="CHEBI:140347"/>
        <dbReference type="EC" id="3.5.2.6"/>
    </reaction>
</comment>
<dbReference type="InterPro" id="IPR045155">
    <property type="entry name" value="Beta-lactam_cat"/>
</dbReference>
<evidence type="ECO:0000259" key="8">
    <source>
        <dbReference type="Pfam" id="PF13354"/>
    </source>
</evidence>
<name>A0A6I4T051_9SPHN</name>
<dbReference type="OrthoDB" id="9784149at2"/>
<sequence>MKRFVFFLTGLALAGCSTVRAEADVSKDEALAAIARVEQESGGRLGVALRANGGDLKLSYRGDERFALCSTFKVLLAARVLQLRESHALENRNLTYDESDIAGWAPYAKEHLAEGAMSVEAAAEYAVKQSDNTAANLLLDATGGPSSLTRWFGRNGDSETRLDRNEPELNSNDAGDPRDTTTPEAISESFRRALFGNILDAEYRGTLLGWMAESPFGTARLRAGMPQAWPKGSKTGTCAKPGQGEVNDVAWFQTPDGEEYILAAYLDRPAGDKADAERALAKVGRIAADWVSQQD</sequence>
<dbReference type="PROSITE" id="PS00146">
    <property type="entry name" value="BETA_LACTAMASE_A"/>
    <property type="match status" value="1"/>
</dbReference>
<dbReference type="GO" id="GO:0030655">
    <property type="term" value="P:beta-lactam antibiotic catabolic process"/>
    <property type="evidence" value="ECO:0007669"/>
    <property type="project" value="InterPro"/>
</dbReference>
<dbReference type="EC" id="3.5.2.6" evidence="3 6"/>
<keyword evidence="4 6" id="KW-0378">Hydrolase</keyword>
<dbReference type="Pfam" id="PF13354">
    <property type="entry name" value="Beta-lactamase2"/>
    <property type="match status" value="1"/>
</dbReference>
<dbReference type="Gene3D" id="3.40.710.10">
    <property type="entry name" value="DD-peptidase/beta-lactamase superfamily"/>
    <property type="match status" value="1"/>
</dbReference>
<evidence type="ECO:0000256" key="1">
    <source>
        <dbReference type="ARBA" id="ARBA00001526"/>
    </source>
</evidence>
<dbReference type="GO" id="GO:0008800">
    <property type="term" value="F:beta-lactamase activity"/>
    <property type="evidence" value="ECO:0007669"/>
    <property type="project" value="UniProtKB-UniRule"/>
</dbReference>
<dbReference type="PANTHER" id="PTHR35333:SF3">
    <property type="entry name" value="BETA-LACTAMASE-TYPE TRANSPEPTIDASE FOLD CONTAINING PROTEIN"/>
    <property type="match status" value="1"/>
</dbReference>
<dbReference type="SUPFAM" id="SSF56601">
    <property type="entry name" value="beta-lactamase/transpeptidase-like"/>
    <property type="match status" value="1"/>
</dbReference>
<dbReference type="InterPro" id="IPR000871">
    <property type="entry name" value="Beta-lactam_class-A"/>
</dbReference>
<feature type="domain" description="Beta-lactamase class A catalytic" evidence="8">
    <location>
        <begin position="57"/>
        <end position="265"/>
    </location>
</feature>
<proteinExistence type="inferred from homology"/>
<evidence type="ECO:0000256" key="6">
    <source>
        <dbReference type="RuleBase" id="RU361140"/>
    </source>
</evidence>
<evidence type="ECO:0000313" key="9">
    <source>
        <dbReference type="EMBL" id="MXO64328.1"/>
    </source>
</evidence>
<accession>A0A6I4T051</accession>
<keyword evidence="10" id="KW-1185">Reference proteome</keyword>
<keyword evidence="5 6" id="KW-0046">Antibiotic resistance</keyword>
<dbReference type="GO" id="GO:0046677">
    <property type="term" value="P:response to antibiotic"/>
    <property type="evidence" value="ECO:0007669"/>
    <property type="project" value="UniProtKB-UniRule"/>
</dbReference>
<gene>
    <name evidence="9" type="primary">bla</name>
    <name evidence="9" type="ORF">GRI91_00955</name>
</gene>
<dbReference type="InterPro" id="IPR023650">
    <property type="entry name" value="Beta-lactam_class-A_AS"/>
</dbReference>
<comment type="similarity">
    <text evidence="2 6">Belongs to the class-A beta-lactamase family.</text>
</comment>
<organism evidence="9 10">
    <name type="scientific">Altericroceibacterium endophyticum</name>
    <dbReference type="NCBI Taxonomy" id="1808508"/>
    <lineage>
        <taxon>Bacteria</taxon>
        <taxon>Pseudomonadati</taxon>
        <taxon>Pseudomonadota</taxon>
        <taxon>Alphaproteobacteria</taxon>
        <taxon>Sphingomonadales</taxon>
        <taxon>Erythrobacteraceae</taxon>
        <taxon>Altericroceibacterium</taxon>
    </lineage>
</organism>
<dbReference type="InterPro" id="IPR012338">
    <property type="entry name" value="Beta-lactam/transpept-like"/>
</dbReference>
<feature type="region of interest" description="Disordered" evidence="7">
    <location>
        <begin position="149"/>
        <end position="183"/>
    </location>
</feature>